<dbReference type="InterPro" id="IPR035959">
    <property type="entry name" value="RutC-like_sf"/>
</dbReference>
<dbReference type="SUPFAM" id="SSF55298">
    <property type="entry name" value="YjgF-like"/>
    <property type="match status" value="1"/>
</dbReference>
<comment type="caution">
    <text evidence="1">The sequence shown here is derived from an EMBL/GenBank/DDBJ whole genome shotgun (WGS) entry which is preliminary data.</text>
</comment>
<dbReference type="GO" id="GO:0005829">
    <property type="term" value="C:cytosol"/>
    <property type="evidence" value="ECO:0007669"/>
    <property type="project" value="TreeGrafter"/>
</dbReference>
<dbReference type="CDD" id="cd06152">
    <property type="entry name" value="YjgF_YER057c_UK114_like_4"/>
    <property type="match status" value="1"/>
</dbReference>
<dbReference type="RefSeq" id="XP_064709144.1">
    <property type="nucleotide sequence ID" value="XM_064854418.1"/>
</dbReference>
<dbReference type="Proteomes" id="UP001358417">
    <property type="component" value="Unassembled WGS sequence"/>
</dbReference>
<dbReference type="Pfam" id="PF01042">
    <property type="entry name" value="Ribonuc_L-PSP"/>
    <property type="match status" value="1"/>
</dbReference>
<dbReference type="PANTHER" id="PTHR11803:SF39">
    <property type="entry name" value="2-IMINOBUTANOATE_2-IMINOPROPANOATE DEAMINASE"/>
    <property type="match status" value="1"/>
</dbReference>
<gene>
    <name evidence="1" type="ORF">LTR84_010885</name>
</gene>
<organism evidence="1 2">
    <name type="scientific">Exophiala bonariae</name>
    <dbReference type="NCBI Taxonomy" id="1690606"/>
    <lineage>
        <taxon>Eukaryota</taxon>
        <taxon>Fungi</taxon>
        <taxon>Dikarya</taxon>
        <taxon>Ascomycota</taxon>
        <taxon>Pezizomycotina</taxon>
        <taxon>Eurotiomycetes</taxon>
        <taxon>Chaetothyriomycetidae</taxon>
        <taxon>Chaetothyriales</taxon>
        <taxon>Herpotrichiellaceae</taxon>
        <taxon>Exophiala</taxon>
    </lineage>
</organism>
<dbReference type="AlphaFoldDB" id="A0AAV9NK25"/>
<sequence>MSHLRFYNYPGVGEQNNETYAYSQAVRIGDRIEISGQGGWKSEGPVNAISTDLDEEVDQAFANVDLCLRHAGGQGWSQVFRVNSYHVPLGDEAFGAMVRNFRKWMPDHQPLWTTVGVPKLGLDNMHVEIEVVAHDPEGAKKASEEEGSKKA</sequence>
<dbReference type="Gene3D" id="3.30.1330.40">
    <property type="entry name" value="RutC-like"/>
    <property type="match status" value="1"/>
</dbReference>
<evidence type="ECO:0000313" key="1">
    <source>
        <dbReference type="EMBL" id="KAK5058621.1"/>
    </source>
</evidence>
<evidence type="ECO:0000313" key="2">
    <source>
        <dbReference type="Proteomes" id="UP001358417"/>
    </source>
</evidence>
<dbReference type="GO" id="GO:0005739">
    <property type="term" value="C:mitochondrion"/>
    <property type="evidence" value="ECO:0007669"/>
    <property type="project" value="TreeGrafter"/>
</dbReference>
<dbReference type="EMBL" id="JAVRRD010000005">
    <property type="protein sequence ID" value="KAK5058621.1"/>
    <property type="molecule type" value="Genomic_DNA"/>
</dbReference>
<keyword evidence="2" id="KW-1185">Reference proteome</keyword>
<dbReference type="GeneID" id="89979039"/>
<reference evidence="1 2" key="1">
    <citation type="submission" date="2023-08" db="EMBL/GenBank/DDBJ databases">
        <title>Black Yeasts Isolated from many extreme environments.</title>
        <authorList>
            <person name="Coleine C."/>
            <person name="Stajich J.E."/>
            <person name="Selbmann L."/>
        </authorList>
    </citation>
    <scope>NUCLEOTIDE SEQUENCE [LARGE SCALE GENOMIC DNA]</scope>
    <source>
        <strain evidence="1 2">CCFEE 5792</strain>
    </source>
</reference>
<dbReference type="GO" id="GO:0019239">
    <property type="term" value="F:deaminase activity"/>
    <property type="evidence" value="ECO:0007669"/>
    <property type="project" value="TreeGrafter"/>
</dbReference>
<name>A0AAV9NK25_9EURO</name>
<proteinExistence type="predicted"/>
<dbReference type="InterPro" id="IPR006175">
    <property type="entry name" value="YjgF/YER057c/UK114"/>
</dbReference>
<dbReference type="PANTHER" id="PTHR11803">
    <property type="entry name" value="2-IMINOBUTANOATE/2-IMINOPROPANOATE DEAMINASE RIDA"/>
    <property type="match status" value="1"/>
</dbReference>
<accession>A0AAV9NK25</accession>
<protein>
    <submittedName>
        <fullName evidence="1">Uncharacterized protein</fullName>
    </submittedName>
</protein>